<protein>
    <recommendedName>
        <fullName evidence="3">RNase H type-1 domain-containing protein</fullName>
    </recommendedName>
</protein>
<dbReference type="AlphaFoldDB" id="A0AAV0HZ26"/>
<reference evidence="1" key="1">
    <citation type="submission" date="2022-08" db="EMBL/GenBank/DDBJ databases">
        <authorList>
            <person name="Gutierrez-Valencia J."/>
        </authorList>
    </citation>
    <scope>NUCLEOTIDE SEQUENCE</scope>
</reference>
<accession>A0AAV0HZ26</accession>
<dbReference type="Proteomes" id="UP001154282">
    <property type="component" value="Unassembled WGS sequence"/>
</dbReference>
<evidence type="ECO:0008006" key="3">
    <source>
        <dbReference type="Google" id="ProtNLM"/>
    </source>
</evidence>
<proteinExistence type="predicted"/>
<keyword evidence="2" id="KW-1185">Reference proteome</keyword>
<comment type="caution">
    <text evidence="1">The sequence shown here is derived from an EMBL/GenBank/DDBJ whole genome shotgun (WGS) entry which is preliminary data.</text>
</comment>
<name>A0AAV0HZ26_9ROSI</name>
<evidence type="ECO:0000313" key="2">
    <source>
        <dbReference type="Proteomes" id="UP001154282"/>
    </source>
</evidence>
<evidence type="ECO:0000313" key="1">
    <source>
        <dbReference type="EMBL" id="CAI0390580.1"/>
    </source>
</evidence>
<sequence length="71" mass="8162">MDETGVLCRSISLYVKSSGAGWWQHICREANIAAHVMAHVETRWDERMVWIDDPPTCLIYQLQLDNVAAFI</sequence>
<organism evidence="1 2">
    <name type="scientific">Linum tenue</name>
    <dbReference type="NCBI Taxonomy" id="586396"/>
    <lineage>
        <taxon>Eukaryota</taxon>
        <taxon>Viridiplantae</taxon>
        <taxon>Streptophyta</taxon>
        <taxon>Embryophyta</taxon>
        <taxon>Tracheophyta</taxon>
        <taxon>Spermatophyta</taxon>
        <taxon>Magnoliopsida</taxon>
        <taxon>eudicotyledons</taxon>
        <taxon>Gunneridae</taxon>
        <taxon>Pentapetalae</taxon>
        <taxon>rosids</taxon>
        <taxon>fabids</taxon>
        <taxon>Malpighiales</taxon>
        <taxon>Linaceae</taxon>
        <taxon>Linum</taxon>
    </lineage>
</organism>
<gene>
    <name evidence="1" type="ORF">LITE_LOCUS6798</name>
</gene>
<dbReference type="EMBL" id="CAMGYJ010000003">
    <property type="protein sequence ID" value="CAI0390580.1"/>
    <property type="molecule type" value="Genomic_DNA"/>
</dbReference>